<dbReference type="AlphaFoldDB" id="A0A1M2VCC9"/>
<dbReference type="Proteomes" id="UP000184267">
    <property type="component" value="Unassembled WGS sequence"/>
</dbReference>
<organism evidence="1 2">
    <name type="scientific">Trametes pubescens</name>
    <name type="common">White-rot fungus</name>
    <dbReference type="NCBI Taxonomy" id="154538"/>
    <lineage>
        <taxon>Eukaryota</taxon>
        <taxon>Fungi</taxon>
        <taxon>Dikarya</taxon>
        <taxon>Basidiomycota</taxon>
        <taxon>Agaricomycotina</taxon>
        <taxon>Agaricomycetes</taxon>
        <taxon>Polyporales</taxon>
        <taxon>Polyporaceae</taxon>
        <taxon>Trametes</taxon>
    </lineage>
</organism>
<keyword evidence="2" id="KW-1185">Reference proteome</keyword>
<gene>
    <name evidence="1" type="ORF">TRAPUB_3869</name>
</gene>
<proteinExistence type="predicted"/>
<dbReference type="OrthoDB" id="2945048at2759"/>
<sequence length="226" mass="25582">MCATLTSSPQSKECQKAHWRAGHKDACDFHHLVRERATALTGNPKAWSDLATFIEFHHTTLVNCTLANFLYMKPLHPRAAAEHIVHFSLRYRNDPALPAHKKFEPRGVYIAHRDEAMLPGNDGGYAAVWRERDFAIKMGKRELGSAYAATGAYYLMVKFGDDAEAGNIPFWKHFGIDDWRWNALPSVRKPWDIFKETIEEGKKMKFCCGQLVGLGTCCCGGWTHTP</sequence>
<name>A0A1M2VCC9_TRAPU</name>
<dbReference type="OMA" id="PARTHPW"/>
<accession>A0A1M2VCC9</accession>
<evidence type="ECO:0000313" key="1">
    <source>
        <dbReference type="EMBL" id="OJT05311.1"/>
    </source>
</evidence>
<reference evidence="1 2" key="1">
    <citation type="submission" date="2016-10" db="EMBL/GenBank/DDBJ databases">
        <title>Genome sequence of the basidiomycete white-rot fungus Trametes pubescens.</title>
        <authorList>
            <person name="Makela M.R."/>
            <person name="Granchi Z."/>
            <person name="Peng M."/>
            <person name="De Vries R.P."/>
            <person name="Grigoriev I."/>
            <person name="Riley R."/>
            <person name="Hilden K."/>
        </authorList>
    </citation>
    <scope>NUCLEOTIDE SEQUENCE [LARGE SCALE GENOMIC DNA]</scope>
    <source>
        <strain evidence="1 2">FBCC735</strain>
    </source>
</reference>
<comment type="caution">
    <text evidence="1">The sequence shown here is derived from an EMBL/GenBank/DDBJ whole genome shotgun (WGS) entry which is preliminary data.</text>
</comment>
<dbReference type="STRING" id="154538.A0A1M2VCC9"/>
<dbReference type="EMBL" id="MNAD01001468">
    <property type="protein sequence ID" value="OJT05311.1"/>
    <property type="molecule type" value="Genomic_DNA"/>
</dbReference>
<feature type="non-terminal residue" evidence="1">
    <location>
        <position position="226"/>
    </location>
</feature>
<evidence type="ECO:0000313" key="2">
    <source>
        <dbReference type="Proteomes" id="UP000184267"/>
    </source>
</evidence>
<protein>
    <submittedName>
        <fullName evidence="1">Uncharacterized protein</fullName>
    </submittedName>
</protein>